<gene>
    <name evidence="2" type="ORF">RNC47_32895</name>
</gene>
<feature type="compositionally biased region" description="Basic and acidic residues" evidence="1">
    <location>
        <begin position="22"/>
        <end position="37"/>
    </location>
</feature>
<evidence type="ECO:0000313" key="3">
    <source>
        <dbReference type="Proteomes" id="UP001183420"/>
    </source>
</evidence>
<name>A0ABU2M0M8_9ACTN</name>
<keyword evidence="3" id="KW-1185">Reference proteome</keyword>
<dbReference type="Proteomes" id="UP001183420">
    <property type="component" value="Unassembled WGS sequence"/>
</dbReference>
<proteinExistence type="predicted"/>
<dbReference type="EMBL" id="JAVREM010000087">
    <property type="protein sequence ID" value="MDT0323118.1"/>
    <property type="molecule type" value="Genomic_DNA"/>
</dbReference>
<feature type="region of interest" description="Disordered" evidence="1">
    <location>
        <begin position="1"/>
        <end position="42"/>
    </location>
</feature>
<sequence length="149" mass="16356">MRVDPGDDDEPTEGGQSSGCGDGDRRTYDQEGPRRPESPAFATNGCTPILIANWLLRPASAITATFHDVDDAVRWFEEEMTRAAPGFANPLEREPTGLAAKLAYVAATLHRGGDTHAAWYIQATGYTTLDLITCSPHHRYPELRCPVRE</sequence>
<reference evidence="3" key="1">
    <citation type="submission" date="2023-07" db="EMBL/GenBank/DDBJ databases">
        <title>30 novel species of actinomycetes from the DSMZ collection.</title>
        <authorList>
            <person name="Nouioui I."/>
        </authorList>
    </citation>
    <scope>NUCLEOTIDE SEQUENCE [LARGE SCALE GENOMIC DNA]</scope>
    <source>
        <strain evidence="3">DSM 44918</strain>
    </source>
</reference>
<dbReference type="RefSeq" id="WP_311604165.1">
    <property type="nucleotide sequence ID" value="NZ_JAVREM010000087.1"/>
</dbReference>
<comment type="caution">
    <text evidence="2">The sequence shown here is derived from an EMBL/GenBank/DDBJ whole genome shotgun (WGS) entry which is preliminary data.</text>
</comment>
<organism evidence="2 3">
    <name type="scientific">Streptomyces millisiae</name>
    <dbReference type="NCBI Taxonomy" id="3075542"/>
    <lineage>
        <taxon>Bacteria</taxon>
        <taxon>Bacillati</taxon>
        <taxon>Actinomycetota</taxon>
        <taxon>Actinomycetes</taxon>
        <taxon>Kitasatosporales</taxon>
        <taxon>Streptomycetaceae</taxon>
        <taxon>Streptomyces</taxon>
    </lineage>
</organism>
<evidence type="ECO:0000313" key="2">
    <source>
        <dbReference type="EMBL" id="MDT0323118.1"/>
    </source>
</evidence>
<evidence type="ECO:0000256" key="1">
    <source>
        <dbReference type="SAM" id="MobiDB-lite"/>
    </source>
</evidence>
<feature type="compositionally biased region" description="Acidic residues" evidence="1">
    <location>
        <begin position="1"/>
        <end position="12"/>
    </location>
</feature>
<protein>
    <submittedName>
        <fullName evidence="2">Uncharacterized protein</fullName>
    </submittedName>
</protein>
<accession>A0ABU2M0M8</accession>